<dbReference type="EMBL" id="FOLE01000010">
    <property type="protein sequence ID" value="SFC82479.1"/>
    <property type="molecule type" value="Genomic_DNA"/>
</dbReference>
<proteinExistence type="predicted"/>
<dbReference type="STRING" id="927664.SAMN05421780_110107"/>
<keyword evidence="2" id="KW-1185">Reference proteome</keyword>
<protein>
    <submittedName>
        <fullName evidence="1">Uncharacterized protein</fullName>
    </submittedName>
</protein>
<dbReference type="Proteomes" id="UP000199514">
    <property type="component" value="Unassembled WGS sequence"/>
</dbReference>
<sequence>MIAEKSKYCIAFRCNVTHIGQSDNNIHTFKTKNILKIIKNKTLKRGSKRFVK</sequence>
<organism evidence="1 2">
    <name type="scientific">Flexibacter flexilis DSM 6793</name>
    <dbReference type="NCBI Taxonomy" id="927664"/>
    <lineage>
        <taxon>Bacteria</taxon>
        <taxon>Pseudomonadati</taxon>
        <taxon>Bacteroidota</taxon>
        <taxon>Cytophagia</taxon>
        <taxon>Cytophagales</taxon>
        <taxon>Flexibacteraceae</taxon>
        <taxon>Flexibacter</taxon>
    </lineage>
</organism>
<evidence type="ECO:0000313" key="1">
    <source>
        <dbReference type="EMBL" id="SFC82479.1"/>
    </source>
</evidence>
<reference evidence="1 2" key="1">
    <citation type="submission" date="2016-10" db="EMBL/GenBank/DDBJ databases">
        <authorList>
            <person name="de Groot N.N."/>
        </authorList>
    </citation>
    <scope>NUCLEOTIDE SEQUENCE [LARGE SCALE GENOMIC DNA]</scope>
    <source>
        <strain evidence="1 2">DSM 6793</strain>
    </source>
</reference>
<evidence type="ECO:0000313" key="2">
    <source>
        <dbReference type="Proteomes" id="UP000199514"/>
    </source>
</evidence>
<dbReference type="AlphaFoldDB" id="A0A1I1MAS0"/>
<gene>
    <name evidence="1" type="ORF">SAMN05421780_110107</name>
</gene>
<name>A0A1I1MAS0_9BACT</name>
<accession>A0A1I1MAS0</accession>